<dbReference type="InterPro" id="IPR039888">
    <property type="entry name" value="Melted-like"/>
</dbReference>
<dbReference type="PANTHER" id="PTHR21630">
    <property type="entry name" value="VEPH-A/MELTED"/>
    <property type="match status" value="1"/>
</dbReference>
<dbReference type="WBParaSite" id="ACRNAN_scaffold13073.g18301.t1">
    <property type="protein sequence ID" value="ACRNAN_scaffold13073.g18301.t1"/>
    <property type="gene ID" value="ACRNAN_scaffold13073.g18301"/>
</dbReference>
<feature type="domain" description="PH" evidence="4">
    <location>
        <begin position="1"/>
        <end position="68"/>
    </location>
</feature>
<dbReference type="SUPFAM" id="SSF50729">
    <property type="entry name" value="PH domain-like"/>
    <property type="match status" value="1"/>
</dbReference>
<comment type="subcellular location">
    <subcellularLocation>
        <location evidence="3">Endomembrane system</location>
        <topology evidence="3">Peripheral membrane protein</topology>
        <orientation evidence="3">Cytoplasmic side</orientation>
    </subcellularLocation>
</comment>
<protein>
    <submittedName>
        <fullName evidence="6">PH domain-containing protein</fullName>
    </submittedName>
</protein>
<dbReference type="InterPro" id="IPR001849">
    <property type="entry name" value="PH_domain"/>
</dbReference>
<evidence type="ECO:0000259" key="4">
    <source>
        <dbReference type="PROSITE" id="PS50003"/>
    </source>
</evidence>
<evidence type="ECO:0000313" key="5">
    <source>
        <dbReference type="Proteomes" id="UP000887540"/>
    </source>
</evidence>
<sequence>TADDKMIRPSIDLRKIRSVKSLSRGRKRRRSLPRAFEIFTDDDVSYVLKATDRTKAEEWFQCLQIAVAQAQRERQAIAL</sequence>
<dbReference type="PROSITE" id="PS50003">
    <property type="entry name" value="PH_DOMAIN"/>
    <property type="match status" value="1"/>
</dbReference>
<accession>A0A914CPJ2</accession>
<dbReference type="AlphaFoldDB" id="A0A914CPJ2"/>
<proteinExistence type="inferred from homology"/>
<keyword evidence="5" id="KW-1185">Reference proteome</keyword>
<evidence type="ECO:0000313" key="6">
    <source>
        <dbReference type="WBParaSite" id="ACRNAN_scaffold13073.g18301.t1"/>
    </source>
</evidence>
<evidence type="ECO:0000256" key="3">
    <source>
        <dbReference type="ARBA" id="ARBA00029433"/>
    </source>
</evidence>
<dbReference type="Gene3D" id="2.30.29.30">
    <property type="entry name" value="Pleckstrin-homology domain (PH domain)/Phosphotyrosine-binding domain (PTB)"/>
    <property type="match status" value="1"/>
</dbReference>
<dbReference type="PANTHER" id="PTHR21630:SF10">
    <property type="entry name" value="VENTRICULAR ZONE-EXPRESSED PH DOMAIN-CONTAINING PROTEIN HOMOLOG 1"/>
    <property type="match status" value="1"/>
</dbReference>
<dbReference type="InterPro" id="IPR011993">
    <property type="entry name" value="PH-like_dom_sf"/>
</dbReference>
<reference evidence="6" key="1">
    <citation type="submission" date="2022-11" db="UniProtKB">
        <authorList>
            <consortium name="WormBaseParasite"/>
        </authorList>
    </citation>
    <scope>IDENTIFICATION</scope>
</reference>
<name>A0A914CPJ2_9BILA</name>
<dbReference type="GO" id="GO:0010314">
    <property type="term" value="F:phosphatidylinositol-5-phosphate binding"/>
    <property type="evidence" value="ECO:0007669"/>
    <property type="project" value="TreeGrafter"/>
</dbReference>
<keyword evidence="2" id="KW-0472">Membrane</keyword>
<organism evidence="5 6">
    <name type="scientific">Acrobeloides nanus</name>
    <dbReference type="NCBI Taxonomy" id="290746"/>
    <lineage>
        <taxon>Eukaryota</taxon>
        <taxon>Metazoa</taxon>
        <taxon>Ecdysozoa</taxon>
        <taxon>Nematoda</taxon>
        <taxon>Chromadorea</taxon>
        <taxon>Rhabditida</taxon>
        <taxon>Tylenchina</taxon>
        <taxon>Cephalobomorpha</taxon>
        <taxon>Cephaloboidea</taxon>
        <taxon>Cephalobidae</taxon>
        <taxon>Acrobeloides</taxon>
    </lineage>
</organism>
<evidence type="ECO:0000256" key="2">
    <source>
        <dbReference type="ARBA" id="ARBA00023136"/>
    </source>
</evidence>
<evidence type="ECO:0000256" key="1">
    <source>
        <dbReference type="ARBA" id="ARBA00010187"/>
    </source>
</evidence>
<dbReference type="Proteomes" id="UP000887540">
    <property type="component" value="Unplaced"/>
</dbReference>
<dbReference type="GO" id="GO:0009966">
    <property type="term" value="P:regulation of signal transduction"/>
    <property type="evidence" value="ECO:0007669"/>
    <property type="project" value="TreeGrafter"/>
</dbReference>
<comment type="similarity">
    <text evidence="1">Belongs to the MELT/VEPH family.</text>
</comment>
<dbReference type="GO" id="GO:0005886">
    <property type="term" value="C:plasma membrane"/>
    <property type="evidence" value="ECO:0007669"/>
    <property type="project" value="TreeGrafter"/>
</dbReference>
<dbReference type="GO" id="GO:0012505">
    <property type="term" value="C:endomembrane system"/>
    <property type="evidence" value="ECO:0007669"/>
    <property type="project" value="UniProtKB-SubCell"/>
</dbReference>